<dbReference type="Proteomes" id="UP001362999">
    <property type="component" value="Unassembled WGS sequence"/>
</dbReference>
<comment type="caution">
    <text evidence="3">The sequence shown here is derived from an EMBL/GenBank/DDBJ whole genome shotgun (WGS) entry which is preliminary data.</text>
</comment>
<feature type="domain" description="Apple" evidence="2">
    <location>
        <begin position="49"/>
        <end position="76"/>
    </location>
</feature>
<evidence type="ECO:0000313" key="3">
    <source>
        <dbReference type="EMBL" id="KAK6978240.1"/>
    </source>
</evidence>
<feature type="non-terminal residue" evidence="3">
    <location>
        <position position="1"/>
    </location>
</feature>
<feature type="chain" id="PRO_5043698782" description="Apple domain-containing protein" evidence="1">
    <location>
        <begin position="21"/>
        <end position="126"/>
    </location>
</feature>
<evidence type="ECO:0000259" key="2">
    <source>
        <dbReference type="Pfam" id="PF08276"/>
    </source>
</evidence>
<proteinExistence type="predicted"/>
<reference evidence="3 4" key="1">
    <citation type="journal article" date="2024" name="J Genomics">
        <title>Draft genome sequencing and assembly of Favolaschia claudopus CIRM-BRFM 2984 isolated from oak limbs.</title>
        <authorList>
            <person name="Navarro D."/>
            <person name="Drula E."/>
            <person name="Chaduli D."/>
            <person name="Cazenave R."/>
            <person name="Ahrendt S."/>
            <person name="Wang J."/>
            <person name="Lipzen A."/>
            <person name="Daum C."/>
            <person name="Barry K."/>
            <person name="Grigoriev I.V."/>
            <person name="Favel A."/>
            <person name="Rosso M.N."/>
            <person name="Martin F."/>
        </authorList>
    </citation>
    <scope>NUCLEOTIDE SEQUENCE [LARGE SCALE GENOMIC DNA]</scope>
    <source>
        <strain evidence="3 4">CIRM-BRFM 2984</strain>
    </source>
</reference>
<gene>
    <name evidence="3" type="ORF">R3P38DRAFT_3120087</name>
</gene>
<name>A0AAV9ZEQ5_9AGAR</name>
<accession>A0AAV9ZEQ5</accession>
<protein>
    <recommendedName>
        <fullName evidence="2">Apple domain-containing protein</fullName>
    </recommendedName>
</protein>
<dbReference type="AlphaFoldDB" id="A0AAV9ZEQ5"/>
<organism evidence="3 4">
    <name type="scientific">Favolaschia claudopus</name>
    <dbReference type="NCBI Taxonomy" id="2862362"/>
    <lineage>
        <taxon>Eukaryota</taxon>
        <taxon>Fungi</taxon>
        <taxon>Dikarya</taxon>
        <taxon>Basidiomycota</taxon>
        <taxon>Agaricomycotina</taxon>
        <taxon>Agaricomycetes</taxon>
        <taxon>Agaricomycetidae</taxon>
        <taxon>Agaricales</taxon>
        <taxon>Marasmiineae</taxon>
        <taxon>Mycenaceae</taxon>
        <taxon>Favolaschia</taxon>
    </lineage>
</organism>
<keyword evidence="4" id="KW-1185">Reference proteome</keyword>
<sequence>MLPLSLPLLTALLLSSVASALQPTPAAGTVFAVYPGWDMDNGSLQTIFNGTEKACLQSCTSSATCVAYAYLPYGHGGTDVNPICVLKNSIDPSMFKQQSFDLSVGLVGGCGTFSPAGPTICRTVSV</sequence>
<dbReference type="Pfam" id="PF08276">
    <property type="entry name" value="PAN_2"/>
    <property type="match status" value="1"/>
</dbReference>
<dbReference type="InterPro" id="IPR003609">
    <property type="entry name" value="Pan_app"/>
</dbReference>
<evidence type="ECO:0000313" key="4">
    <source>
        <dbReference type="Proteomes" id="UP001362999"/>
    </source>
</evidence>
<evidence type="ECO:0000256" key="1">
    <source>
        <dbReference type="SAM" id="SignalP"/>
    </source>
</evidence>
<dbReference type="EMBL" id="JAWWNJ010000161">
    <property type="protein sequence ID" value="KAK6978240.1"/>
    <property type="molecule type" value="Genomic_DNA"/>
</dbReference>
<keyword evidence="1" id="KW-0732">Signal</keyword>
<dbReference type="Gene3D" id="3.50.4.10">
    <property type="entry name" value="Hepatocyte Growth Factor"/>
    <property type="match status" value="1"/>
</dbReference>
<feature type="signal peptide" evidence="1">
    <location>
        <begin position="1"/>
        <end position="20"/>
    </location>
</feature>